<evidence type="ECO:0000256" key="1">
    <source>
        <dbReference type="ARBA" id="ARBA00022630"/>
    </source>
</evidence>
<evidence type="ECO:0000313" key="6">
    <source>
        <dbReference type="EMBL" id="SUZ72357.1"/>
    </source>
</evidence>
<evidence type="ECO:0000256" key="3">
    <source>
        <dbReference type="ARBA" id="ARBA00023002"/>
    </source>
</evidence>
<evidence type="ECO:0000256" key="4">
    <source>
        <dbReference type="ARBA" id="ARBA00023033"/>
    </source>
</evidence>
<reference evidence="6" key="1">
    <citation type="submission" date="2018-05" db="EMBL/GenBank/DDBJ databases">
        <authorList>
            <person name="Lanie J.A."/>
            <person name="Ng W.-L."/>
            <person name="Kazmierczak K.M."/>
            <person name="Andrzejewski T.M."/>
            <person name="Davidsen T.M."/>
            <person name="Wayne K.J."/>
            <person name="Tettelin H."/>
            <person name="Glass J.I."/>
            <person name="Rusch D."/>
            <person name="Podicherti R."/>
            <person name="Tsui H.-C.T."/>
            <person name="Winkler M.E."/>
        </authorList>
    </citation>
    <scope>NUCLEOTIDE SEQUENCE</scope>
</reference>
<dbReference type="AlphaFoldDB" id="A0A381Q2L4"/>
<dbReference type="EMBL" id="UINC01001150">
    <property type="protein sequence ID" value="SUZ72357.1"/>
    <property type="molecule type" value="Genomic_DNA"/>
</dbReference>
<gene>
    <name evidence="6" type="ORF">METZ01_LOCUS25211</name>
</gene>
<name>A0A381Q2L4_9ZZZZ</name>
<dbReference type="Pfam" id="PF00296">
    <property type="entry name" value="Bac_luciferase"/>
    <property type="match status" value="1"/>
</dbReference>
<keyword evidence="1" id="KW-0285">Flavoprotein</keyword>
<proteinExistence type="predicted"/>
<evidence type="ECO:0000256" key="2">
    <source>
        <dbReference type="ARBA" id="ARBA00022643"/>
    </source>
</evidence>
<keyword evidence="2" id="KW-0288">FMN</keyword>
<dbReference type="PANTHER" id="PTHR42847">
    <property type="entry name" value="ALKANESULFONATE MONOOXYGENASE"/>
    <property type="match status" value="1"/>
</dbReference>
<dbReference type="InterPro" id="IPR036661">
    <property type="entry name" value="Luciferase-like_sf"/>
</dbReference>
<dbReference type="InterPro" id="IPR050172">
    <property type="entry name" value="SsuD_RutA_monooxygenase"/>
</dbReference>
<keyword evidence="3" id="KW-0560">Oxidoreductase</keyword>
<organism evidence="6">
    <name type="scientific">marine metagenome</name>
    <dbReference type="NCBI Taxonomy" id="408172"/>
    <lineage>
        <taxon>unclassified sequences</taxon>
        <taxon>metagenomes</taxon>
        <taxon>ecological metagenomes</taxon>
    </lineage>
</organism>
<dbReference type="GO" id="GO:0008726">
    <property type="term" value="F:alkanesulfonate monooxygenase activity"/>
    <property type="evidence" value="ECO:0007669"/>
    <property type="project" value="TreeGrafter"/>
</dbReference>
<dbReference type="SUPFAM" id="SSF51679">
    <property type="entry name" value="Bacterial luciferase-like"/>
    <property type="match status" value="1"/>
</dbReference>
<keyword evidence="4" id="KW-0503">Monooxygenase</keyword>
<accession>A0A381Q2L4</accession>
<dbReference type="PANTHER" id="PTHR42847:SF8">
    <property type="entry name" value="CONSERVED PROTEIN"/>
    <property type="match status" value="1"/>
</dbReference>
<dbReference type="NCBIfam" id="TIGR03619">
    <property type="entry name" value="F420_Rv2161c"/>
    <property type="match status" value="1"/>
</dbReference>
<dbReference type="GO" id="GO:0046306">
    <property type="term" value="P:alkanesulfonate catabolic process"/>
    <property type="evidence" value="ECO:0007669"/>
    <property type="project" value="TreeGrafter"/>
</dbReference>
<protein>
    <recommendedName>
        <fullName evidence="5">Luciferase-like domain-containing protein</fullName>
    </recommendedName>
</protein>
<feature type="domain" description="Luciferase-like" evidence="5">
    <location>
        <begin position="3"/>
        <end position="241"/>
    </location>
</feature>
<sequence length="306" mass="33195">MEFGVHLPDAGRDPSREAMITIATTAENLGYASLWSSDHIAWPDPATLSSKYPYADDNSGFPAAGSAWLDCIGTLQFVAGITERVLLGTTVLILGYRGAVQQAKSWATLDHLSNGRAIMGVGVGWMKEEFEAVGRPWDQRGSRADETLEVFEVLFEDGLSTYEGAWTSFRDIGFSPKPLNNHIPVWVGGHSPAAFKRTAIFGDAFHSAFGSPDLLSQQWAAVTRACEAVGRDRKELELTSLFRLNFDGGNLDEGEIGGSTEQVIDQIGQYADAGLSHAAFFVLGRGTEGRLEAINRFAEEIAPNFS</sequence>
<evidence type="ECO:0000259" key="5">
    <source>
        <dbReference type="Pfam" id="PF00296"/>
    </source>
</evidence>
<dbReference type="InterPro" id="IPR011251">
    <property type="entry name" value="Luciferase-like_dom"/>
</dbReference>
<dbReference type="InterPro" id="IPR019921">
    <property type="entry name" value="Lucif-like_OxRdtase_Rv2161c"/>
</dbReference>
<dbReference type="Gene3D" id="3.20.20.30">
    <property type="entry name" value="Luciferase-like domain"/>
    <property type="match status" value="1"/>
</dbReference>